<reference evidence="14" key="3">
    <citation type="submission" date="2020-12" db="UniProtKB">
        <authorList>
            <consortium name="EnsemblPlants"/>
        </authorList>
    </citation>
    <scope>IDENTIFICATION</scope>
</reference>
<evidence type="ECO:0000256" key="4">
    <source>
        <dbReference type="ARBA" id="ARBA00022833"/>
    </source>
</evidence>
<dbReference type="SUPFAM" id="SSF53448">
    <property type="entry name" value="Nucleotide-diphospho-sugar transferases"/>
    <property type="match status" value="1"/>
</dbReference>
<evidence type="ECO:0000256" key="5">
    <source>
        <dbReference type="ARBA" id="ARBA00022853"/>
    </source>
</evidence>
<comment type="subcellular location">
    <subcellularLocation>
        <location evidence="1 10">Nucleus</location>
    </subcellularLocation>
</comment>
<keyword evidence="9" id="KW-0539">Nucleus</keyword>
<keyword evidence="2" id="KW-0479">Metal-binding</keyword>
<dbReference type="InterPro" id="IPR044789">
    <property type="entry name" value="Put_A1-4-GlycosylTfrase_plant"/>
</dbReference>
<dbReference type="Gramene" id="Pp3c11_11530V3.1">
    <property type="protein sequence ID" value="Pp3c11_11530V3.1"/>
    <property type="gene ID" value="Pp3c11_11530"/>
</dbReference>
<keyword evidence="6" id="KW-0805">Transcription regulation</keyword>
<feature type="region of interest" description="Disordered" evidence="11">
    <location>
        <begin position="174"/>
        <end position="229"/>
    </location>
</feature>
<name>A0A2K1JUD4_PHYPA</name>
<dbReference type="Pfam" id="PF08209">
    <property type="entry name" value="Sgf11"/>
    <property type="match status" value="1"/>
</dbReference>
<proteinExistence type="inferred from homology"/>
<evidence type="ECO:0000313" key="13">
    <source>
        <dbReference type="EMBL" id="PNR45137.1"/>
    </source>
</evidence>
<evidence type="ECO:0000256" key="7">
    <source>
        <dbReference type="ARBA" id="ARBA00023159"/>
    </source>
</evidence>
<protein>
    <recommendedName>
        <fullName evidence="10">SAGA-associated factor 11</fullName>
    </recommendedName>
</protein>
<organism evidence="13">
    <name type="scientific">Physcomitrium patens</name>
    <name type="common">Spreading-leaved earth moss</name>
    <name type="synonym">Physcomitrella patens</name>
    <dbReference type="NCBI Taxonomy" id="3218"/>
    <lineage>
        <taxon>Eukaryota</taxon>
        <taxon>Viridiplantae</taxon>
        <taxon>Streptophyta</taxon>
        <taxon>Embryophyta</taxon>
        <taxon>Bryophyta</taxon>
        <taxon>Bryophytina</taxon>
        <taxon>Bryopsida</taxon>
        <taxon>Funariidae</taxon>
        <taxon>Funariales</taxon>
        <taxon>Funariaceae</taxon>
        <taxon>Physcomitrium</taxon>
    </lineage>
</organism>
<keyword evidence="8" id="KW-0804">Transcription</keyword>
<gene>
    <name evidence="13" type="ORF">PHYPA_014908</name>
</gene>
<feature type="compositionally biased region" description="Low complexity" evidence="11">
    <location>
        <begin position="181"/>
        <end position="191"/>
    </location>
</feature>
<feature type="compositionally biased region" description="Basic residues" evidence="11">
    <location>
        <begin position="219"/>
        <end position="229"/>
    </location>
</feature>
<dbReference type="Gramene" id="Pp3c11_11530V3.2">
    <property type="protein sequence ID" value="Pp3c11_11530V3.2"/>
    <property type="gene ID" value="Pp3c11_11530"/>
</dbReference>
<comment type="similarity">
    <text evidence="10">Belongs to the SGF11 family.</text>
</comment>
<evidence type="ECO:0000256" key="9">
    <source>
        <dbReference type="ARBA" id="ARBA00023242"/>
    </source>
</evidence>
<dbReference type="Proteomes" id="UP000006727">
    <property type="component" value="Chromosome 11"/>
</dbReference>
<keyword evidence="3" id="KW-0863">Zinc-finger</keyword>
<dbReference type="GO" id="GO:0006325">
    <property type="term" value="P:chromatin organization"/>
    <property type="evidence" value="ECO:0007669"/>
    <property type="project" value="UniProtKB-KW"/>
</dbReference>
<evidence type="ECO:0000256" key="2">
    <source>
        <dbReference type="ARBA" id="ARBA00022723"/>
    </source>
</evidence>
<evidence type="ECO:0000313" key="14">
    <source>
        <dbReference type="EnsemblPlants" id="Pp3c11_11530V3.1"/>
    </source>
</evidence>
<dbReference type="Pfam" id="PF04488">
    <property type="entry name" value="Gly_transf_sug"/>
    <property type="match status" value="1"/>
</dbReference>
<dbReference type="InterPro" id="IPR007577">
    <property type="entry name" value="GlycoTrfase_DXD_sugar-bd_CS"/>
</dbReference>
<evidence type="ECO:0000256" key="11">
    <source>
        <dbReference type="SAM" id="MobiDB-lite"/>
    </source>
</evidence>
<dbReference type="EMBL" id="ABEU02000011">
    <property type="protein sequence ID" value="PNR45137.1"/>
    <property type="molecule type" value="Genomic_DNA"/>
</dbReference>
<accession>A0A2K1JUD4</accession>
<dbReference type="Gene3D" id="3.90.550.20">
    <property type="match status" value="1"/>
</dbReference>
<reference evidence="13 15" key="1">
    <citation type="journal article" date="2008" name="Science">
        <title>The Physcomitrella genome reveals evolutionary insights into the conquest of land by plants.</title>
        <authorList>
            <person name="Rensing S."/>
            <person name="Lang D."/>
            <person name="Zimmer A."/>
            <person name="Terry A."/>
            <person name="Salamov A."/>
            <person name="Shapiro H."/>
            <person name="Nishiyama T."/>
            <person name="Perroud P.-F."/>
            <person name="Lindquist E."/>
            <person name="Kamisugi Y."/>
            <person name="Tanahashi T."/>
            <person name="Sakakibara K."/>
            <person name="Fujita T."/>
            <person name="Oishi K."/>
            <person name="Shin-I T."/>
            <person name="Kuroki Y."/>
            <person name="Toyoda A."/>
            <person name="Suzuki Y."/>
            <person name="Hashimoto A."/>
            <person name="Yamaguchi K."/>
            <person name="Sugano A."/>
            <person name="Kohara Y."/>
            <person name="Fujiyama A."/>
            <person name="Anterola A."/>
            <person name="Aoki S."/>
            <person name="Ashton N."/>
            <person name="Barbazuk W.B."/>
            <person name="Barker E."/>
            <person name="Bennetzen J."/>
            <person name="Bezanilla M."/>
            <person name="Blankenship R."/>
            <person name="Cho S.H."/>
            <person name="Dutcher S."/>
            <person name="Estelle M."/>
            <person name="Fawcett J.A."/>
            <person name="Gundlach H."/>
            <person name="Hanada K."/>
            <person name="Heyl A."/>
            <person name="Hicks K.A."/>
            <person name="Hugh J."/>
            <person name="Lohr M."/>
            <person name="Mayer K."/>
            <person name="Melkozernov A."/>
            <person name="Murata T."/>
            <person name="Nelson D."/>
            <person name="Pils B."/>
            <person name="Prigge M."/>
            <person name="Reiss B."/>
            <person name="Renner T."/>
            <person name="Rombauts S."/>
            <person name="Rushton P."/>
            <person name="Sanderfoot A."/>
            <person name="Schween G."/>
            <person name="Shiu S.-H."/>
            <person name="Stueber K."/>
            <person name="Theodoulou F.L."/>
            <person name="Tu H."/>
            <person name="Van de Peer Y."/>
            <person name="Verrier P.J."/>
            <person name="Waters E."/>
            <person name="Wood A."/>
            <person name="Yang L."/>
            <person name="Cove D."/>
            <person name="Cuming A."/>
            <person name="Hasebe M."/>
            <person name="Lucas S."/>
            <person name="Mishler D.B."/>
            <person name="Reski R."/>
            <person name="Grigoriev I."/>
            <person name="Quatrano R.S."/>
            <person name="Boore J.L."/>
        </authorList>
    </citation>
    <scope>NUCLEOTIDE SEQUENCE [LARGE SCALE GENOMIC DNA]</scope>
    <source>
        <strain evidence="14 15">cv. Gransden 2004</strain>
    </source>
</reference>
<evidence type="ECO:0000256" key="6">
    <source>
        <dbReference type="ARBA" id="ARBA00023015"/>
    </source>
</evidence>
<evidence type="ECO:0000259" key="12">
    <source>
        <dbReference type="Pfam" id="PF04572"/>
    </source>
</evidence>
<evidence type="ECO:0000256" key="10">
    <source>
        <dbReference type="RuleBase" id="RU261113"/>
    </source>
</evidence>
<dbReference type="AlphaFoldDB" id="A0A2K1JUD4"/>
<evidence type="ECO:0000256" key="8">
    <source>
        <dbReference type="ARBA" id="ARBA00023163"/>
    </source>
</evidence>
<dbReference type="STRING" id="3218.A0A2K1JUD4"/>
<dbReference type="InterPro" id="IPR013246">
    <property type="entry name" value="SAGA_su_Sgf11"/>
</dbReference>
<dbReference type="EnsemblPlants" id="Pp3c11_11530V3.1">
    <property type="protein sequence ID" value="Pp3c11_11530V3.1"/>
    <property type="gene ID" value="Pp3c11_11530"/>
</dbReference>
<evidence type="ECO:0000313" key="15">
    <source>
        <dbReference type="Proteomes" id="UP000006727"/>
    </source>
</evidence>
<keyword evidence="15" id="KW-1185">Reference proteome</keyword>
<dbReference type="PANTHER" id="PTHR46781">
    <property type="entry name" value="ALPHA 1,4-GLYCOSYLTRANSFERASE FAMILY PROTEIN"/>
    <property type="match status" value="1"/>
</dbReference>
<dbReference type="GO" id="GO:0071819">
    <property type="term" value="C:DUBm complex"/>
    <property type="evidence" value="ECO:0007669"/>
    <property type="project" value="UniProtKB-ARBA"/>
</dbReference>
<feature type="compositionally biased region" description="Polar residues" evidence="11">
    <location>
        <begin position="200"/>
        <end position="218"/>
    </location>
</feature>
<dbReference type="PANTHER" id="PTHR46781:SF5">
    <property type="entry name" value="ALPHA 1,4-GLYCOSYLTRANSFERASE FAMILY PROTEIN"/>
    <property type="match status" value="1"/>
</dbReference>
<evidence type="ECO:0000256" key="1">
    <source>
        <dbReference type="ARBA" id="ARBA00004123"/>
    </source>
</evidence>
<dbReference type="Gene3D" id="3.30.160.60">
    <property type="entry name" value="Classic Zinc Finger"/>
    <property type="match status" value="1"/>
</dbReference>
<dbReference type="InterPro" id="IPR029044">
    <property type="entry name" value="Nucleotide-diphossugar_trans"/>
</dbReference>
<keyword evidence="7 10" id="KW-0010">Activator</keyword>
<dbReference type="GO" id="GO:0008270">
    <property type="term" value="F:zinc ion binding"/>
    <property type="evidence" value="ECO:0007669"/>
    <property type="project" value="UniProtKB-KW"/>
</dbReference>
<keyword evidence="5" id="KW-0156">Chromatin regulator</keyword>
<evidence type="ECO:0000256" key="3">
    <source>
        <dbReference type="ARBA" id="ARBA00022771"/>
    </source>
</evidence>
<dbReference type="FunCoup" id="A0A2K1JUD4">
    <property type="interactions" value="92"/>
</dbReference>
<dbReference type="EnsemblPlants" id="Pp3c11_11530V3.2">
    <property type="protein sequence ID" value="Pp3c11_11530V3.2"/>
    <property type="gene ID" value="Pp3c11_11530"/>
</dbReference>
<keyword evidence="4" id="KW-0862">Zinc</keyword>
<dbReference type="Pfam" id="PF04572">
    <property type="entry name" value="Gb3_synth"/>
    <property type="match status" value="1"/>
</dbReference>
<dbReference type="FunFam" id="3.30.160.60:FF:000118">
    <property type="entry name" value="Ataxin-7-like protein 3"/>
    <property type="match status" value="1"/>
</dbReference>
<sequence length="778" mass="87419">MSKTRLAQRHGNHGGCQFESFSSGMLILQRIVSYVNVQSMFIIDEFCKVKAGVSLGSLLTQRITFQEKKAKYLQGKLGILSANDVASEAHRATRLGFDYRLKGEEADAARTCASVRAALGDVDSAASENSGKYTVDVFEQTHPSIAQEMFDCMNCGRLIVAGRFAPHLEKCMGKGRKTRVKSSSSVNGSQSRRGRVAAATSKNITDNSAGHNPFSRSSHPGKARTKKSSFKLQWVNPAASLFNGLVDREGSAFDTTPGSQLGLVAGMAVSVDPEAPVANFRSMGSARTSSIKGRKGNEKKRNIGQVLAGSASMANGVNGNGDLDTWSRAVDIRIENSDASLMERSIHTAYQEPLQLFRFNTMNFPWRESLTAVHENEYPDVLREPRARARALQAGQGVDSVNSNLEILLDPNEPDFMHIPTQPMNMDKTDSLQVSLRKMTTFERKSWLRDNWDNFQILKLHNRSDQFEDRMRRFLCGESDNVMNSQTRRLLMASNSSSESNVTDDTLMPVEAMNNIDEQRICQKEGNDEKGNFCTKRFFITWMSPVSSFGPRERLGLQSIFKWHPHACVVILSRTMDSDEGQIILEPFIERGYRIMAVTPNVISLFENLPAAEWFKQQRDGTGDPGCINFMQNMSNIMRLTVLYKYGGIYLDSDVIVLKSFDGLRNVVGAQSRSIAVGEWTRLNNAVLVFDREHPVVYEFLREFVATFDGSKWGWNGPYLVTRVLQKVKEQQWQNCSSVSVLPLEAFYPLNWVDIVAFFHAHSEHDQRWQVVHQPRFI</sequence>
<dbReference type="GO" id="GO:0070461">
    <property type="term" value="C:SAGA-type complex"/>
    <property type="evidence" value="ECO:0007669"/>
    <property type="project" value="UniProtKB-ARBA"/>
</dbReference>
<feature type="domain" description="Alpha 1,4-glycosyltransferase" evidence="12">
    <location>
        <begin position="690"/>
        <end position="767"/>
    </location>
</feature>
<reference evidence="13 15" key="2">
    <citation type="journal article" date="2018" name="Plant J.">
        <title>The Physcomitrella patens chromosome-scale assembly reveals moss genome structure and evolution.</title>
        <authorList>
            <person name="Lang D."/>
            <person name="Ullrich K.K."/>
            <person name="Murat F."/>
            <person name="Fuchs J."/>
            <person name="Jenkins J."/>
            <person name="Haas F.B."/>
            <person name="Piednoel M."/>
            <person name="Gundlach H."/>
            <person name="Van Bel M."/>
            <person name="Meyberg R."/>
            <person name="Vives C."/>
            <person name="Morata J."/>
            <person name="Symeonidi A."/>
            <person name="Hiss M."/>
            <person name="Muchero W."/>
            <person name="Kamisugi Y."/>
            <person name="Saleh O."/>
            <person name="Blanc G."/>
            <person name="Decker E.L."/>
            <person name="van Gessel N."/>
            <person name="Grimwood J."/>
            <person name="Hayes R.D."/>
            <person name="Graham S.W."/>
            <person name="Gunter L.E."/>
            <person name="McDaniel S.F."/>
            <person name="Hoernstein S.N.W."/>
            <person name="Larsson A."/>
            <person name="Li F.W."/>
            <person name="Perroud P.F."/>
            <person name="Phillips J."/>
            <person name="Ranjan P."/>
            <person name="Rokshar D.S."/>
            <person name="Rothfels C.J."/>
            <person name="Schneider L."/>
            <person name="Shu S."/>
            <person name="Stevenson D.W."/>
            <person name="Thummler F."/>
            <person name="Tillich M."/>
            <person name="Villarreal Aguilar J.C."/>
            <person name="Widiez T."/>
            <person name="Wong G.K."/>
            <person name="Wymore A."/>
            <person name="Zhang Y."/>
            <person name="Zimmer A.D."/>
            <person name="Quatrano R.S."/>
            <person name="Mayer K.F.X."/>
            <person name="Goodstein D."/>
            <person name="Casacuberta J.M."/>
            <person name="Vandepoele K."/>
            <person name="Reski R."/>
            <person name="Cuming A.C."/>
            <person name="Tuskan G.A."/>
            <person name="Maumus F."/>
            <person name="Salse J."/>
            <person name="Schmutz J."/>
            <person name="Rensing S.A."/>
        </authorList>
    </citation>
    <scope>NUCLEOTIDE SEQUENCE [LARGE SCALE GENOMIC DNA]</scope>
    <source>
        <strain evidence="14 15">cv. Gransden 2004</strain>
    </source>
</reference>
<dbReference type="InParanoid" id="A0A2K1JUD4"/>
<dbReference type="InterPro" id="IPR007652">
    <property type="entry name" value="A1-4-GlycosylTfrase_dom"/>
</dbReference>